<keyword evidence="1" id="KW-0812">Transmembrane</keyword>
<keyword evidence="1" id="KW-1133">Transmembrane helix</keyword>
<dbReference type="Proteomes" id="UP000676310">
    <property type="component" value="Unassembled WGS sequence"/>
</dbReference>
<protein>
    <submittedName>
        <fullName evidence="2">Uncharacterized protein</fullName>
    </submittedName>
</protein>
<dbReference type="AlphaFoldDB" id="A0A8J2MV58"/>
<reference evidence="2" key="1">
    <citation type="submission" date="2021-05" db="EMBL/GenBank/DDBJ databases">
        <authorList>
            <person name="Stam R."/>
        </authorList>
    </citation>
    <scope>NUCLEOTIDE SEQUENCE</scope>
    <source>
        <strain evidence="2">CS162</strain>
    </source>
</reference>
<evidence type="ECO:0000256" key="1">
    <source>
        <dbReference type="SAM" id="Phobius"/>
    </source>
</evidence>
<keyword evidence="3" id="KW-1185">Reference proteome</keyword>
<dbReference type="GeneID" id="67018129"/>
<proteinExistence type="predicted"/>
<feature type="transmembrane region" description="Helical" evidence="1">
    <location>
        <begin position="24"/>
        <end position="45"/>
    </location>
</feature>
<accession>A0A8J2MV58</accession>
<dbReference type="EMBL" id="CAJRGZ010000015">
    <property type="protein sequence ID" value="CAG5140059.1"/>
    <property type="molecule type" value="Genomic_DNA"/>
</dbReference>
<gene>
    <name evidence="2" type="ORF">ALTATR162_LOCUS626</name>
</gene>
<comment type="caution">
    <text evidence="2">The sequence shown here is derived from an EMBL/GenBank/DDBJ whole genome shotgun (WGS) entry which is preliminary data.</text>
</comment>
<evidence type="ECO:0000313" key="2">
    <source>
        <dbReference type="EMBL" id="CAG5140059.1"/>
    </source>
</evidence>
<keyword evidence="1" id="KW-0472">Membrane</keyword>
<name>A0A8J2MV58_9PLEO</name>
<organism evidence="2 3">
    <name type="scientific">Alternaria atra</name>
    <dbReference type="NCBI Taxonomy" id="119953"/>
    <lineage>
        <taxon>Eukaryota</taxon>
        <taxon>Fungi</taxon>
        <taxon>Dikarya</taxon>
        <taxon>Ascomycota</taxon>
        <taxon>Pezizomycotina</taxon>
        <taxon>Dothideomycetes</taxon>
        <taxon>Pleosporomycetidae</taxon>
        <taxon>Pleosporales</taxon>
        <taxon>Pleosporineae</taxon>
        <taxon>Pleosporaceae</taxon>
        <taxon>Alternaria</taxon>
        <taxon>Alternaria sect. Ulocladioides</taxon>
    </lineage>
</organism>
<sequence>MNIAIESCTSDRTALQRPLRLVKIGPWGVFLYLGPLASVGVYKLCTSDRFCIVPMLFLNLDCAWPD</sequence>
<dbReference type="RefSeq" id="XP_043164155.1">
    <property type="nucleotide sequence ID" value="XM_043308220.1"/>
</dbReference>
<evidence type="ECO:0000313" key="3">
    <source>
        <dbReference type="Proteomes" id="UP000676310"/>
    </source>
</evidence>